<proteinExistence type="predicted"/>
<name>A3VGS4_9RHOB</name>
<dbReference type="STRING" id="314271.RB2654_14375"/>
<accession>A3VGS4</accession>
<keyword evidence="2" id="KW-1185">Reference proteome</keyword>
<evidence type="ECO:0000313" key="2">
    <source>
        <dbReference type="Proteomes" id="UP000002931"/>
    </source>
</evidence>
<sequence>MPSTRAGCRWSSLRTTARRCARSGGPPGGA</sequence>
<organism evidence="1 2">
    <name type="scientific">Maritimibacter alkaliphilus HTCC2654</name>
    <dbReference type="NCBI Taxonomy" id="314271"/>
    <lineage>
        <taxon>Bacteria</taxon>
        <taxon>Pseudomonadati</taxon>
        <taxon>Pseudomonadota</taxon>
        <taxon>Alphaproteobacteria</taxon>
        <taxon>Rhodobacterales</taxon>
        <taxon>Roseobacteraceae</taxon>
        <taxon>Maritimibacter</taxon>
    </lineage>
</organism>
<dbReference type="EMBL" id="AAMT01000008">
    <property type="protein sequence ID" value="EAQ12479.1"/>
    <property type="molecule type" value="Genomic_DNA"/>
</dbReference>
<dbReference type="AlphaFoldDB" id="A3VGS4"/>
<reference evidence="1 2" key="1">
    <citation type="journal article" date="2010" name="J. Bacteriol.">
        <title>Genome sequences of Pelagibaca bermudensis HTCC2601T and Maritimibacter alkaliphilus HTCC2654T, the type strains of two marine Roseobacter genera.</title>
        <authorList>
            <person name="Thrash J.C."/>
            <person name="Cho J.C."/>
            <person name="Ferriera S."/>
            <person name="Johnson J."/>
            <person name="Vergin K.L."/>
            <person name="Giovannoni S.J."/>
        </authorList>
    </citation>
    <scope>NUCLEOTIDE SEQUENCE [LARGE SCALE GENOMIC DNA]</scope>
    <source>
        <strain evidence="1 2">HTCC2654</strain>
    </source>
</reference>
<dbReference type="Proteomes" id="UP000002931">
    <property type="component" value="Unassembled WGS sequence"/>
</dbReference>
<evidence type="ECO:0000313" key="1">
    <source>
        <dbReference type="EMBL" id="EAQ12479.1"/>
    </source>
</evidence>
<gene>
    <name evidence="1" type="ORF">RB2654_14375</name>
</gene>
<comment type="caution">
    <text evidence="1">The sequence shown here is derived from an EMBL/GenBank/DDBJ whole genome shotgun (WGS) entry which is preliminary data.</text>
</comment>
<dbReference type="HOGENOM" id="CLU_3404278_0_0_5"/>
<protein>
    <submittedName>
        <fullName evidence="1">Uncharacterized protein</fullName>
    </submittedName>
</protein>